<protein>
    <recommendedName>
        <fullName evidence="4">Termination factor Rho</fullName>
    </recommendedName>
</protein>
<evidence type="ECO:0000313" key="2">
    <source>
        <dbReference type="EMBL" id="MDR7119640.1"/>
    </source>
</evidence>
<feature type="compositionally biased region" description="Basic and acidic residues" evidence="1">
    <location>
        <begin position="85"/>
        <end position="96"/>
    </location>
</feature>
<feature type="compositionally biased region" description="Basic and acidic residues" evidence="1">
    <location>
        <begin position="1"/>
        <end position="12"/>
    </location>
</feature>
<proteinExistence type="predicted"/>
<accession>A0ABU1VVP1</accession>
<dbReference type="Proteomes" id="UP001257909">
    <property type="component" value="Unassembled WGS sequence"/>
</dbReference>
<dbReference type="RefSeq" id="WP_310274333.1">
    <property type="nucleotide sequence ID" value="NZ_JAVDWR010000001.1"/>
</dbReference>
<name>A0ABU1VVP1_9GAMM</name>
<reference evidence="2 3" key="1">
    <citation type="submission" date="2023-07" db="EMBL/GenBank/DDBJ databases">
        <title>Sorghum-associated microbial communities from plants grown in Nebraska, USA.</title>
        <authorList>
            <person name="Schachtman D."/>
        </authorList>
    </citation>
    <scope>NUCLEOTIDE SEQUENCE [LARGE SCALE GENOMIC DNA]</scope>
    <source>
        <strain evidence="2 3">4138</strain>
    </source>
</reference>
<feature type="region of interest" description="Disordered" evidence="1">
    <location>
        <begin position="1"/>
        <end position="122"/>
    </location>
</feature>
<gene>
    <name evidence="2" type="ORF">J2W69_000555</name>
</gene>
<sequence>MAAGSKEKYTKDQRKKATYLEENEEEKAVPYKKNQPVARPTIKKGSGADELAASGTRAAKREKHTKRKNSAKNADKTQLSQAEPGRLEQEPIDTLRKKARKKHISGSSSMTQLELIHALRSR</sequence>
<organism evidence="2 3">
    <name type="scientific">Rheinheimera soli</name>
    <dbReference type="NCBI Taxonomy" id="443616"/>
    <lineage>
        <taxon>Bacteria</taxon>
        <taxon>Pseudomonadati</taxon>
        <taxon>Pseudomonadota</taxon>
        <taxon>Gammaproteobacteria</taxon>
        <taxon>Chromatiales</taxon>
        <taxon>Chromatiaceae</taxon>
        <taxon>Rheinheimera</taxon>
    </lineage>
</organism>
<feature type="compositionally biased region" description="Basic residues" evidence="1">
    <location>
        <begin position="58"/>
        <end position="70"/>
    </location>
</feature>
<dbReference type="EMBL" id="JAVDWR010000001">
    <property type="protein sequence ID" value="MDR7119640.1"/>
    <property type="molecule type" value="Genomic_DNA"/>
</dbReference>
<comment type="caution">
    <text evidence="2">The sequence shown here is derived from an EMBL/GenBank/DDBJ whole genome shotgun (WGS) entry which is preliminary data.</text>
</comment>
<evidence type="ECO:0000313" key="3">
    <source>
        <dbReference type="Proteomes" id="UP001257909"/>
    </source>
</evidence>
<evidence type="ECO:0000256" key="1">
    <source>
        <dbReference type="SAM" id="MobiDB-lite"/>
    </source>
</evidence>
<keyword evidence="3" id="KW-1185">Reference proteome</keyword>
<evidence type="ECO:0008006" key="4">
    <source>
        <dbReference type="Google" id="ProtNLM"/>
    </source>
</evidence>